<proteinExistence type="predicted"/>
<evidence type="ECO:0000313" key="2">
    <source>
        <dbReference type="EMBL" id="CAG8856476.1"/>
    </source>
</evidence>
<organism evidence="2 3">
    <name type="scientific">Gigaspora margarita</name>
    <dbReference type="NCBI Taxonomy" id="4874"/>
    <lineage>
        <taxon>Eukaryota</taxon>
        <taxon>Fungi</taxon>
        <taxon>Fungi incertae sedis</taxon>
        <taxon>Mucoromycota</taxon>
        <taxon>Glomeromycotina</taxon>
        <taxon>Glomeromycetes</taxon>
        <taxon>Diversisporales</taxon>
        <taxon>Gigasporaceae</taxon>
        <taxon>Gigaspora</taxon>
    </lineage>
</organism>
<name>A0ABN7XNX8_GIGMA</name>
<feature type="non-terminal residue" evidence="2">
    <location>
        <position position="1"/>
    </location>
</feature>
<feature type="region of interest" description="Disordered" evidence="1">
    <location>
        <begin position="1"/>
        <end position="31"/>
    </location>
</feature>
<comment type="caution">
    <text evidence="2">The sequence shown here is derived from an EMBL/GenBank/DDBJ whole genome shotgun (WGS) entry which is preliminary data.</text>
</comment>
<dbReference type="Proteomes" id="UP000789901">
    <property type="component" value="Unassembled WGS sequence"/>
</dbReference>
<dbReference type="EMBL" id="CAJVQB010160517">
    <property type="protein sequence ID" value="CAG8856476.1"/>
    <property type="molecule type" value="Genomic_DNA"/>
</dbReference>
<gene>
    <name evidence="2" type="ORF">GMARGA_LOCUS45297</name>
</gene>
<evidence type="ECO:0000313" key="3">
    <source>
        <dbReference type="Proteomes" id="UP000789901"/>
    </source>
</evidence>
<accession>A0ABN7XNX8</accession>
<sequence>DRKLKRKQLQATRRMDANYRQHEREQECKRRKVQQAEKRYIRIEKDN</sequence>
<feature type="compositionally biased region" description="Basic and acidic residues" evidence="1">
    <location>
        <begin position="13"/>
        <end position="31"/>
    </location>
</feature>
<protein>
    <submittedName>
        <fullName evidence="2">44232_t:CDS:1</fullName>
    </submittedName>
</protein>
<reference evidence="2 3" key="1">
    <citation type="submission" date="2021-06" db="EMBL/GenBank/DDBJ databases">
        <authorList>
            <person name="Kallberg Y."/>
            <person name="Tangrot J."/>
            <person name="Rosling A."/>
        </authorList>
    </citation>
    <scope>NUCLEOTIDE SEQUENCE [LARGE SCALE GENOMIC DNA]</scope>
    <source>
        <strain evidence="2 3">120-4 pot B 10/14</strain>
    </source>
</reference>
<evidence type="ECO:0000256" key="1">
    <source>
        <dbReference type="SAM" id="MobiDB-lite"/>
    </source>
</evidence>
<feature type="non-terminal residue" evidence="2">
    <location>
        <position position="47"/>
    </location>
</feature>
<keyword evidence="3" id="KW-1185">Reference proteome</keyword>